<evidence type="ECO:0000313" key="6">
    <source>
        <dbReference type="EMBL" id="NVD26538.1"/>
    </source>
</evidence>
<feature type="active site" description="Proton acceptor" evidence="4">
    <location>
        <position position="156"/>
    </location>
</feature>
<dbReference type="InterPro" id="IPR050301">
    <property type="entry name" value="NTE"/>
</dbReference>
<sequence length="276" mass="29150">MSGAGKISLALGGGAGLGWTHIGVLRAIDESPLEIAAIAGTSIGAITGASYAVGKLDYLEDMARNVNFRNMLRFMDPHFKRGAVMGARNIEKELGVEFGELDFEDLPFPIAAVAADLRTGDTIVMKAGKLVPAIRASMSLPGIFKPVEHDGRLLVDGGAALPVPVSPARELAPDALCLSVNLQDDFINRAIAAGIAENVGKEPNSLAIVKASVGLSLRNLGRYSLALDPPDFAMSPPVGHIDIQNFTRADELIAIGRRETEKVIPQILARLAERPA</sequence>
<keyword evidence="3 4" id="KW-0443">Lipid metabolism</keyword>
<evidence type="ECO:0000256" key="2">
    <source>
        <dbReference type="ARBA" id="ARBA00022963"/>
    </source>
</evidence>
<dbReference type="Proteomes" id="UP000652427">
    <property type="component" value="Unassembled WGS sequence"/>
</dbReference>
<keyword evidence="7" id="KW-1185">Reference proteome</keyword>
<keyword evidence="2 4" id="KW-0442">Lipid degradation</keyword>
<name>A0ABX2MYM2_9SPHN</name>
<evidence type="ECO:0000256" key="1">
    <source>
        <dbReference type="ARBA" id="ARBA00022801"/>
    </source>
</evidence>
<dbReference type="Gene3D" id="3.40.1090.10">
    <property type="entry name" value="Cytosolic phospholipase A2 catalytic domain"/>
    <property type="match status" value="1"/>
</dbReference>
<dbReference type="PROSITE" id="PS51635">
    <property type="entry name" value="PNPLA"/>
    <property type="match status" value="1"/>
</dbReference>
<keyword evidence="1 4" id="KW-0378">Hydrolase</keyword>
<evidence type="ECO:0000256" key="4">
    <source>
        <dbReference type="PROSITE-ProRule" id="PRU01161"/>
    </source>
</evidence>
<dbReference type="RefSeq" id="WP_176278082.1">
    <property type="nucleotide sequence ID" value="NZ_JABWMH010000001.1"/>
</dbReference>
<dbReference type="PANTHER" id="PTHR14226">
    <property type="entry name" value="NEUROPATHY TARGET ESTERASE/SWISS CHEESE D.MELANOGASTER"/>
    <property type="match status" value="1"/>
</dbReference>
<evidence type="ECO:0000313" key="7">
    <source>
        <dbReference type="Proteomes" id="UP000652427"/>
    </source>
</evidence>
<dbReference type="PANTHER" id="PTHR14226:SF76">
    <property type="entry name" value="NTE FAMILY PROTEIN RSSA"/>
    <property type="match status" value="1"/>
</dbReference>
<accession>A0ABX2MYM2</accession>
<dbReference type="InterPro" id="IPR016035">
    <property type="entry name" value="Acyl_Trfase/lysoPLipase"/>
</dbReference>
<feature type="active site" description="Nucleophile" evidence="4">
    <location>
        <position position="42"/>
    </location>
</feature>
<feature type="domain" description="PNPLA" evidence="5">
    <location>
        <begin position="9"/>
        <end position="169"/>
    </location>
</feature>
<reference evidence="6 7" key="1">
    <citation type="submission" date="2020-06" db="EMBL/GenBank/DDBJ databases">
        <authorList>
            <person name="Kim S.-J."/>
            <person name="Park S.-J."/>
        </authorList>
    </citation>
    <scope>NUCLEOTIDE SEQUENCE [LARGE SCALE GENOMIC DNA]</scope>
    <source>
        <strain evidence="6 7">SW-151</strain>
    </source>
</reference>
<comment type="caution">
    <text evidence="6">The sequence shown here is derived from an EMBL/GenBank/DDBJ whole genome shotgun (WGS) entry which is preliminary data.</text>
</comment>
<feature type="short sequence motif" description="DGA/G" evidence="4">
    <location>
        <begin position="156"/>
        <end position="158"/>
    </location>
</feature>
<comment type="caution">
    <text evidence="4">Lacks conserved residue(s) required for the propagation of feature annotation.</text>
</comment>
<feature type="short sequence motif" description="GXSXG" evidence="4">
    <location>
        <begin position="40"/>
        <end position="44"/>
    </location>
</feature>
<dbReference type="SUPFAM" id="SSF52151">
    <property type="entry name" value="FabD/lysophospholipase-like"/>
    <property type="match status" value="1"/>
</dbReference>
<dbReference type="InterPro" id="IPR002641">
    <property type="entry name" value="PNPLA_dom"/>
</dbReference>
<dbReference type="Pfam" id="PF01734">
    <property type="entry name" value="Patatin"/>
    <property type="match status" value="1"/>
</dbReference>
<gene>
    <name evidence="6" type="ORF">HUO14_01315</name>
</gene>
<dbReference type="EMBL" id="JABWMH010000001">
    <property type="protein sequence ID" value="NVD26538.1"/>
    <property type="molecule type" value="Genomic_DNA"/>
</dbReference>
<protein>
    <submittedName>
        <fullName evidence="6">Patatin-like phospholipase family protein</fullName>
    </submittedName>
</protein>
<evidence type="ECO:0000259" key="5">
    <source>
        <dbReference type="PROSITE" id="PS51635"/>
    </source>
</evidence>
<evidence type="ECO:0000256" key="3">
    <source>
        <dbReference type="ARBA" id="ARBA00023098"/>
    </source>
</evidence>
<organism evidence="6 7">
    <name type="scientific">Parasphingorhabdus flavimaris</name>
    <dbReference type="NCBI Taxonomy" id="266812"/>
    <lineage>
        <taxon>Bacteria</taxon>
        <taxon>Pseudomonadati</taxon>
        <taxon>Pseudomonadota</taxon>
        <taxon>Alphaproteobacteria</taxon>
        <taxon>Sphingomonadales</taxon>
        <taxon>Sphingomonadaceae</taxon>
        <taxon>Parasphingorhabdus</taxon>
    </lineage>
</organism>
<proteinExistence type="predicted"/>